<dbReference type="EC" id="2.4.-.-" evidence="3"/>
<dbReference type="GO" id="GO:0016757">
    <property type="term" value="F:glycosyltransferase activity"/>
    <property type="evidence" value="ECO:0007669"/>
    <property type="project" value="UniProtKB-KW"/>
</dbReference>
<dbReference type="CDD" id="cd03789">
    <property type="entry name" value="GT9_LPS_heptosyltransferase"/>
    <property type="match status" value="1"/>
</dbReference>
<dbReference type="EMBL" id="JANUCP010000002">
    <property type="protein sequence ID" value="MCS3918512.1"/>
    <property type="molecule type" value="Genomic_DNA"/>
</dbReference>
<name>A0ABT2EKN7_9BACT</name>
<keyword evidence="2 3" id="KW-0808">Transferase</keyword>
<protein>
    <submittedName>
        <fullName evidence="3">Heptosyltransferase-2</fullName>
        <ecNumber evidence="3">2.4.-.-</ecNumber>
    </submittedName>
</protein>
<reference evidence="3 4" key="1">
    <citation type="submission" date="2022-08" db="EMBL/GenBank/DDBJ databases">
        <title>Bacterial and archaeal communities from various locations to study Microbial Dark Matter (Phase II).</title>
        <authorList>
            <person name="Stepanauskas R."/>
        </authorList>
    </citation>
    <scope>NUCLEOTIDE SEQUENCE [LARGE SCALE GENOMIC DNA]</scope>
    <source>
        <strain evidence="3 4">PD1</strain>
    </source>
</reference>
<sequence>MQRYDKLVYTRRLIYAIAVIDTVGEVVRRFLSVFSPLWRQQVPIPVPKRILLLRTEQIGDLVLATPAIKAVRESFPYAHIAVLAQSRTASLLKFNPDVNEIISCTLPWYERERHPIGIASPIKRVAATIQYHWRCLKAVFQLAHQLRRKQFDVAIDLGGHIYSLMVMATARIPVRIGDPRAGGKFLLTHPVTTDDKKHEVERCLDIVGILGVKTPKPQLTLNWSPKDEEHVTKLWTHLGLDENRPVIAIHPFSVEPSRCWRLENWAIVSDALVDRFRAQVLFIGSAADQTAVSNIQSKMRNQSISLCGKLSLLQLAALLKRCDLMIGVNSAPAHIAAAVGTPVVSVWSSAYLPEKWAPYTPNLRIVRKQVPCADCRLVKCPLPISCMDMITPEEVIAAVEGMLTRSKIWG</sequence>
<keyword evidence="4" id="KW-1185">Reference proteome</keyword>
<dbReference type="Pfam" id="PF01075">
    <property type="entry name" value="Glyco_transf_9"/>
    <property type="match status" value="1"/>
</dbReference>
<dbReference type="Proteomes" id="UP001204798">
    <property type="component" value="Unassembled WGS sequence"/>
</dbReference>
<comment type="caution">
    <text evidence="3">The sequence shown here is derived from an EMBL/GenBank/DDBJ whole genome shotgun (WGS) entry which is preliminary data.</text>
</comment>
<dbReference type="RefSeq" id="WP_259094427.1">
    <property type="nucleotide sequence ID" value="NZ_CP130454.1"/>
</dbReference>
<proteinExistence type="predicted"/>
<dbReference type="SUPFAM" id="SSF53756">
    <property type="entry name" value="UDP-Glycosyltransferase/glycogen phosphorylase"/>
    <property type="match status" value="1"/>
</dbReference>
<dbReference type="InterPro" id="IPR002201">
    <property type="entry name" value="Glyco_trans_9"/>
</dbReference>
<evidence type="ECO:0000256" key="1">
    <source>
        <dbReference type="ARBA" id="ARBA00022676"/>
    </source>
</evidence>
<organism evidence="3 4">
    <name type="scientific">Candidatus Fervidibacter sacchari</name>
    <dbReference type="NCBI Taxonomy" id="1448929"/>
    <lineage>
        <taxon>Bacteria</taxon>
        <taxon>Candidatus Fervidibacterota</taxon>
        <taxon>Candidatus Fervidibacter</taxon>
    </lineage>
</organism>
<dbReference type="PANTHER" id="PTHR30160">
    <property type="entry name" value="TETRAACYLDISACCHARIDE 4'-KINASE-RELATED"/>
    <property type="match status" value="1"/>
</dbReference>
<dbReference type="InterPro" id="IPR051199">
    <property type="entry name" value="LPS_LOS_Heptosyltrfase"/>
</dbReference>
<dbReference type="Gene3D" id="3.40.50.2000">
    <property type="entry name" value="Glycogen Phosphorylase B"/>
    <property type="match status" value="2"/>
</dbReference>
<evidence type="ECO:0000313" key="3">
    <source>
        <dbReference type="EMBL" id="MCS3918512.1"/>
    </source>
</evidence>
<gene>
    <name evidence="3" type="ORF">M2350_000912</name>
</gene>
<evidence type="ECO:0000256" key="2">
    <source>
        <dbReference type="ARBA" id="ARBA00022679"/>
    </source>
</evidence>
<keyword evidence="1 3" id="KW-0328">Glycosyltransferase</keyword>
<evidence type="ECO:0000313" key="4">
    <source>
        <dbReference type="Proteomes" id="UP001204798"/>
    </source>
</evidence>
<accession>A0ABT2EKN7</accession>